<protein>
    <recommendedName>
        <fullName evidence="4">Cadherin domain-containing protein</fullName>
    </recommendedName>
</protein>
<name>A0A9Q0YPG3_HOLLE</name>
<keyword evidence="3" id="KW-1185">Reference proteome</keyword>
<organism evidence="2 3">
    <name type="scientific">Holothuria leucospilota</name>
    <name type="common">Black long sea cucumber</name>
    <name type="synonym">Mertensiothuria leucospilota</name>
    <dbReference type="NCBI Taxonomy" id="206669"/>
    <lineage>
        <taxon>Eukaryota</taxon>
        <taxon>Metazoa</taxon>
        <taxon>Echinodermata</taxon>
        <taxon>Eleutherozoa</taxon>
        <taxon>Echinozoa</taxon>
        <taxon>Holothuroidea</taxon>
        <taxon>Aspidochirotacea</taxon>
        <taxon>Aspidochirotida</taxon>
        <taxon>Holothuriidae</taxon>
        <taxon>Holothuria</taxon>
    </lineage>
</organism>
<dbReference type="CDD" id="cd11304">
    <property type="entry name" value="Cadherin_repeat"/>
    <property type="match status" value="1"/>
</dbReference>
<keyword evidence="1" id="KW-0732">Signal</keyword>
<dbReference type="EMBL" id="JAIZAY010000020">
    <property type="protein sequence ID" value="KAJ8022786.1"/>
    <property type="molecule type" value="Genomic_DNA"/>
</dbReference>
<comment type="caution">
    <text evidence="2">The sequence shown here is derived from an EMBL/GenBank/DDBJ whole genome shotgun (WGS) entry which is preliminary data.</text>
</comment>
<dbReference type="OrthoDB" id="6510378at2759"/>
<evidence type="ECO:0000256" key="1">
    <source>
        <dbReference type="SAM" id="SignalP"/>
    </source>
</evidence>
<accession>A0A9Q0YPG3</accession>
<dbReference type="AlphaFoldDB" id="A0A9Q0YPG3"/>
<dbReference type="Gene3D" id="2.60.40.60">
    <property type="entry name" value="Cadherins"/>
    <property type="match status" value="1"/>
</dbReference>
<gene>
    <name evidence="2" type="ORF">HOLleu_37778</name>
</gene>
<dbReference type="SUPFAM" id="SSF49313">
    <property type="entry name" value="Cadherin-like"/>
    <property type="match status" value="1"/>
</dbReference>
<feature type="chain" id="PRO_5040306200" description="Cadherin domain-containing protein" evidence="1">
    <location>
        <begin position="25"/>
        <end position="157"/>
    </location>
</feature>
<dbReference type="GO" id="GO:0016020">
    <property type="term" value="C:membrane"/>
    <property type="evidence" value="ECO:0007669"/>
    <property type="project" value="InterPro"/>
</dbReference>
<evidence type="ECO:0008006" key="4">
    <source>
        <dbReference type="Google" id="ProtNLM"/>
    </source>
</evidence>
<evidence type="ECO:0000313" key="2">
    <source>
        <dbReference type="EMBL" id="KAJ8022786.1"/>
    </source>
</evidence>
<feature type="signal peptide" evidence="1">
    <location>
        <begin position="1"/>
        <end position="24"/>
    </location>
</feature>
<dbReference type="InterPro" id="IPR015919">
    <property type="entry name" value="Cadherin-like_sf"/>
</dbReference>
<sequence length="157" mass="17446">MVVGKMFNLAVWFVLLSFTTEAGANRNPSIEDDLEYTEVPEEEVGFFVGTLLAEDKDPGDILTYGIQDTAPQYLDGNPYSNGKLYLVVDPVSGNVTIQNPVDRELASTLRPTWTVTDGTSEVVSVSVSKLCNCSFPITMSSKVRKLRRHIFIYKKDT</sequence>
<dbReference type="GO" id="GO:0005509">
    <property type="term" value="F:calcium ion binding"/>
    <property type="evidence" value="ECO:0007669"/>
    <property type="project" value="InterPro"/>
</dbReference>
<dbReference type="Proteomes" id="UP001152320">
    <property type="component" value="Chromosome 20"/>
</dbReference>
<evidence type="ECO:0000313" key="3">
    <source>
        <dbReference type="Proteomes" id="UP001152320"/>
    </source>
</evidence>
<proteinExistence type="predicted"/>
<reference evidence="2" key="1">
    <citation type="submission" date="2021-10" db="EMBL/GenBank/DDBJ databases">
        <title>Tropical sea cucumber genome reveals ecological adaptation and Cuvierian tubules defense mechanism.</title>
        <authorList>
            <person name="Chen T."/>
        </authorList>
    </citation>
    <scope>NUCLEOTIDE SEQUENCE</scope>
    <source>
        <strain evidence="2">Nanhai2018</strain>
        <tissue evidence="2">Muscle</tissue>
    </source>
</reference>